<proteinExistence type="predicted"/>
<accession>B2ZXZ5</accession>
<organism evidence="2 3">
    <name type="scientific">Ralstonia phage phiRSL1</name>
    <dbReference type="NCBI Taxonomy" id="1980924"/>
    <lineage>
        <taxon>Viruses</taxon>
        <taxon>Duplodnaviria</taxon>
        <taxon>Heunggongvirae</taxon>
        <taxon>Uroviricota</taxon>
        <taxon>Caudoviricetes</taxon>
        <taxon>Mieseafarmvirus</taxon>
        <taxon>Mieseafarmvirus RSL1</taxon>
    </lineage>
</organism>
<dbReference type="Proteomes" id="UP000001034">
    <property type="component" value="Segment"/>
</dbReference>
<dbReference type="GeneID" id="6369846"/>
<reference evidence="2 3" key="1">
    <citation type="journal article" date="2010" name="Virology">
        <title>A jumbo phage infecting the phytopathogen Ralstonia solanacearum defines a new lineage of the Myoviridae family.</title>
        <authorList>
            <person name="Yamada T."/>
            <person name="Satoh S."/>
            <person name="Ishikawa H."/>
            <person name="Fujiwara A."/>
            <person name="Kawasaki T."/>
            <person name="Fujie M."/>
            <person name="Ogata H."/>
        </authorList>
    </citation>
    <scope>NUCLEOTIDE SEQUENCE [LARGE SCALE GENOMIC DNA]</scope>
</reference>
<dbReference type="EMBL" id="AB366653">
    <property type="protein sequence ID" value="BAG41582.1"/>
    <property type="molecule type" value="Genomic_DNA"/>
</dbReference>
<keyword evidence="3" id="KW-1185">Reference proteome</keyword>
<protein>
    <submittedName>
        <fullName evidence="2">Uncharacterized protein</fullName>
    </submittedName>
</protein>
<feature type="region of interest" description="Disordered" evidence="1">
    <location>
        <begin position="68"/>
        <end position="126"/>
    </location>
</feature>
<evidence type="ECO:0000313" key="3">
    <source>
        <dbReference type="Proteomes" id="UP000001034"/>
    </source>
</evidence>
<feature type="region of interest" description="Disordered" evidence="1">
    <location>
        <begin position="139"/>
        <end position="162"/>
    </location>
</feature>
<sequence>MKYNRALDFLMTAAVKYAQGKPELAAKCMHKASLEPSFAHAIRILEASNAQAYQAQVTANAEAKAKVEAEAKEDEELEGLVGDADDMEDEEEAEEEVEAASEPEGEPGEVEDEALEIEEAEEAPHEKFAKLLASMKKPAKATAAATPAVAKKPVAAAKRAAK</sequence>
<dbReference type="RefSeq" id="YP_001950012.1">
    <property type="nucleotide sequence ID" value="NC_010811.2"/>
</dbReference>
<feature type="compositionally biased region" description="Low complexity" evidence="1">
    <location>
        <begin position="140"/>
        <end position="162"/>
    </location>
</feature>
<name>B2ZXZ5_9CAUD</name>
<evidence type="ECO:0000313" key="2">
    <source>
        <dbReference type="EMBL" id="BAG41582.1"/>
    </source>
</evidence>
<evidence type="ECO:0000256" key="1">
    <source>
        <dbReference type="SAM" id="MobiDB-lite"/>
    </source>
</evidence>
<feature type="compositionally biased region" description="Acidic residues" evidence="1">
    <location>
        <begin position="71"/>
        <end position="121"/>
    </location>
</feature>
<dbReference type="KEGG" id="vg:6369846"/>